<proteinExistence type="predicted"/>
<comment type="caution">
    <text evidence="1">The sequence shown here is derived from an EMBL/GenBank/DDBJ whole genome shotgun (WGS) entry which is preliminary data.</text>
</comment>
<accession>A0A0W0FCU3</accession>
<evidence type="ECO:0000313" key="1">
    <source>
        <dbReference type="EMBL" id="KTB34139.1"/>
    </source>
</evidence>
<protein>
    <submittedName>
        <fullName evidence="1">Uncharacterized protein</fullName>
    </submittedName>
</protein>
<reference evidence="1 2" key="1">
    <citation type="submission" date="2015-12" db="EMBL/GenBank/DDBJ databases">
        <title>Draft genome sequence of Moniliophthora roreri, the causal agent of frosty pod rot of cacao.</title>
        <authorList>
            <person name="Aime M.C."/>
            <person name="Diaz-Valderrama J.R."/>
            <person name="Kijpornyongpan T."/>
            <person name="Phillips-Mora W."/>
        </authorList>
    </citation>
    <scope>NUCLEOTIDE SEQUENCE [LARGE SCALE GENOMIC DNA]</scope>
    <source>
        <strain evidence="1 2">MCA 2952</strain>
    </source>
</reference>
<evidence type="ECO:0000313" key="2">
    <source>
        <dbReference type="Proteomes" id="UP000054988"/>
    </source>
</evidence>
<name>A0A0W0FCU3_MONRR</name>
<dbReference type="EMBL" id="LATX01002119">
    <property type="protein sequence ID" value="KTB34139.1"/>
    <property type="molecule type" value="Genomic_DNA"/>
</dbReference>
<dbReference type="Proteomes" id="UP000054988">
    <property type="component" value="Unassembled WGS sequence"/>
</dbReference>
<sequence>MILPHSYFHIATGAGLAVYADVTV</sequence>
<dbReference type="AlphaFoldDB" id="A0A0W0FCU3"/>
<gene>
    <name evidence="1" type="ORF">WG66_13273</name>
</gene>
<organism evidence="1 2">
    <name type="scientific">Moniliophthora roreri</name>
    <name type="common">Frosty pod rot fungus</name>
    <name type="synonym">Monilia roreri</name>
    <dbReference type="NCBI Taxonomy" id="221103"/>
    <lineage>
        <taxon>Eukaryota</taxon>
        <taxon>Fungi</taxon>
        <taxon>Dikarya</taxon>
        <taxon>Basidiomycota</taxon>
        <taxon>Agaricomycotina</taxon>
        <taxon>Agaricomycetes</taxon>
        <taxon>Agaricomycetidae</taxon>
        <taxon>Agaricales</taxon>
        <taxon>Marasmiineae</taxon>
        <taxon>Marasmiaceae</taxon>
        <taxon>Moniliophthora</taxon>
    </lineage>
</organism>